<evidence type="ECO:0000313" key="1">
    <source>
        <dbReference type="EMBL" id="OIQ82353.1"/>
    </source>
</evidence>
<accession>A0A1J5QFN7</accession>
<name>A0A1J5QFN7_9ZZZZ</name>
<dbReference type="AlphaFoldDB" id="A0A1J5QFN7"/>
<reference evidence="1" key="1">
    <citation type="submission" date="2016-10" db="EMBL/GenBank/DDBJ databases">
        <title>Sequence of Gallionella enrichment culture.</title>
        <authorList>
            <person name="Poehlein A."/>
            <person name="Muehling M."/>
            <person name="Daniel R."/>
        </authorList>
    </citation>
    <scope>NUCLEOTIDE SEQUENCE</scope>
</reference>
<comment type="caution">
    <text evidence="1">The sequence shown here is derived from an EMBL/GenBank/DDBJ whole genome shotgun (WGS) entry which is preliminary data.</text>
</comment>
<protein>
    <submittedName>
        <fullName evidence="1">Uncharacterized protein</fullName>
    </submittedName>
</protein>
<sequence>MNSFILTRRRVLATAAVLSCASPSAPAQLIIATSECDQPLECVITGRRADGGSVVLHDGPIGPSVDPTVIEVPPELWPPGTFDEASPQFSSLELDCGMPAALDQLTRYRRSLRVWSNFWISDVTGQPELPDANRDIALVFRNYEAFSSDTQTTDNYLKVSGLYAPTSVFGDWWEAYWVPYRFAKELKRSSPPAAAAPSTN</sequence>
<gene>
    <name evidence="1" type="ORF">GALL_358620</name>
</gene>
<proteinExistence type="predicted"/>
<dbReference type="EMBL" id="MLJW01000814">
    <property type="protein sequence ID" value="OIQ82353.1"/>
    <property type="molecule type" value="Genomic_DNA"/>
</dbReference>
<organism evidence="1">
    <name type="scientific">mine drainage metagenome</name>
    <dbReference type="NCBI Taxonomy" id="410659"/>
    <lineage>
        <taxon>unclassified sequences</taxon>
        <taxon>metagenomes</taxon>
        <taxon>ecological metagenomes</taxon>
    </lineage>
</organism>